<proteinExistence type="predicted"/>
<comment type="caution">
    <text evidence="1">The sequence shown here is derived from an EMBL/GenBank/DDBJ whole genome shotgun (WGS) entry which is preliminary data.</text>
</comment>
<reference evidence="1 2" key="1">
    <citation type="journal article" date="2014" name="Front. Microbiol.">
        <title>Population and genomic analysis of the genus Halorubrum.</title>
        <authorList>
            <person name="Fullmer M.S."/>
            <person name="Soucy S.M."/>
            <person name="Swithers K.S."/>
            <person name="Makkay A.M."/>
            <person name="Wheeler R."/>
            <person name="Ventosa A."/>
            <person name="Gogarten J.P."/>
            <person name="Papke R.T."/>
        </authorList>
    </citation>
    <scope>NUCLEOTIDE SEQUENCE [LARGE SCALE GENOMIC DNA]</scope>
    <source>
        <strain evidence="1 2">C49</strain>
    </source>
</reference>
<dbReference type="RefSeq" id="WP_099255976.1">
    <property type="nucleotide sequence ID" value="NZ_NHOA01000113.1"/>
</dbReference>
<name>A0A2G1WHA6_9EURY</name>
<dbReference type="OrthoDB" id="247231at2157"/>
<dbReference type="AlphaFoldDB" id="A0A2G1WHA6"/>
<sequence>MPTTGTSLQSGDGLPCHTAPGLLVMTLLDVGTGALHELAEDADSYELRHDDHWRAIDDNFEAVQQSTLVAVPLSHIIV</sequence>
<organism evidence="1 2">
    <name type="scientific">Halorubrum persicum</name>
    <dbReference type="NCBI Taxonomy" id="1383844"/>
    <lineage>
        <taxon>Archaea</taxon>
        <taxon>Methanobacteriati</taxon>
        <taxon>Methanobacteriota</taxon>
        <taxon>Stenosarchaea group</taxon>
        <taxon>Halobacteria</taxon>
        <taxon>Halobacteriales</taxon>
        <taxon>Haloferacaceae</taxon>
        <taxon>Halorubrum</taxon>
    </lineage>
</organism>
<evidence type="ECO:0000313" key="1">
    <source>
        <dbReference type="EMBL" id="PHQ38229.1"/>
    </source>
</evidence>
<dbReference type="Proteomes" id="UP000222824">
    <property type="component" value="Unassembled WGS sequence"/>
</dbReference>
<gene>
    <name evidence="1" type="ORF">DJ69_12810</name>
</gene>
<dbReference type="EMBL" id="NHOA01000113">
    <property type="protein sequence ID" value="PHQ38229.1"/>
    <property type="molecule type" value="Genomic_DNA"/>
</dbReference>
<accession>A0A2G1WHA6</accession>
<keyword evidence="2" id="KW-1185">Reference proteome</keyword>
<evidence type="ECO:0000313" key="2">
    <source>
        <dbReference type="Proteomes" id="UP000222824"/>
    </source>
</evidence>
<protein>
    <submittedName>
        <fullName evidence="1">Uncharacterized protein</fullName>
    </submittedName>
</protein>